<dbReference type="SUPFAM" id="SSF46894">
    <property type="entry name" value="C-terminal effector domain of the bipartite response regulators"/>
    <property type="match status" value="1"/>
</dbReference>
<dbReference type="Pfam" id="PF03704">
    <property type="entry name" value="BTAD"/>
    <property type="match status" value="1"/>
</dbReference>
<keyword evidence="4" id="KW-0804">Transcription</keyword>
<evidence type="ECO:0000256" key="6">
    <source>
        <dbReference type="SAM" id="MobiDB-lite"/>
    </source>
</evidence>
<keyword evidence="2" id="KW-0805">Transcription regulation</keyword>
<dbReference type="Gene3D" id="1.25.40.10">
    <property type="entry name" value="Tetratricopeptide repeat domain"/>
    <property type="match status" value="1"/>
</dbReference>
<dbReference type="SMART" id="SM00862">
    <property type="entry name" value="Trans_reg_C"/>
    <property type="match status" value="1"/>
</dbReference>
<dbReference type="Gene3D" id="1.10.10.10">
    <property type="entry name" value="Winged helix-like DNA-binding domain superfamily/Winged helix DNA-binding domain"/>
    <property type="match status" value="1"/>
</dbReference>
<name>A0ABP8BDJ3_9ACTN</name>
<dbReference type="Proteomes" id="UP001501251">
    <property type="component" value="Unassembled WGS sequence"/>
</dbReference>
<dbReference type="PROSITE" id="PS51755">
    <property type="entry name" value="OMPR_PHOB"/>
    <property type="match status" value="1"/>
</dbReference>
<evidence type="ECO:0000256" key="3">
    <source>
        <dbReference type="ARBA" id="ARBA00023125"/>
    </source>
</evidence>
<proteinExistence type="inferred from homology"/>
<evidence type="ECO:0000256" key="2">
    <source>
        <dbReference type="ARBA" id="ARBA00023015"/>
    </source>
</evidence>
<comment type="caution">
    <text evidence="8">The sequence shown here is derived from an EMBL/GenBank/DDBJ whole genome shotgun (WGS) entry which is preliminary data.</text>
</comment>
<accession>A0ABP8BDJ3</accession>
<dbReference type="InterPro" id="IPR051677">
    <property type="entry name" value="AfsR-DnrI-RedD_regulator"/>
</dbReference>
<dbReference type="EMBL" id="BAABAQ010000013">
    <property type="protein sequence ID" value="GAA4203922.1"/>
    <property type="molecule type" value="Genomic_DNA"/>
</dbReference>
<evidence type="ECO:0000256" key="5">
    <source>
        <dbReference type="PROSITE-ProRule" id="PRU01091"/>
    </source>
</evidence>
<feature type="region of interest" description="Disordered" evidence="6">
    <location>
        <begin position="201"/>
        <end position="250"/>
    </location>
</feature>
<dbReference type="InterPro" id="IPR036388">
    <property type="entry name" value="WH-like_DNA-bd_sf"/>
</dbReference>
<gene>
    <name evidence="8" type="ORF">GCM10022252_62270</name>
</gene>
<dbReference type="InterPro" id="IPR001867">
    <property type="entry name" value="OmpR/PhoB-type_DNA-bd"/>
</dbReference>
<keyword evidence="9" id="KW-1185">Reference proteome</keyword>
<sequence>MLNSQSNIRLQHWAFPQDVNASSGLRFTVLGPVRATRSDVVLDLGPPQQRTVLALLLVRAGRAAPISEFVEALWGDAPPQSARNLLHRCVGTLRRLFEPDLPARAPGRWLTPDGGGYRLTVDSTNLDLARFRELTRQARRTLPADQGSAASLFGEALDLWRGDCGTGVEWLGTSPPPFGTIDRERTAVAIEAAEAALSGANRRSSCRWSRRRPRTGSTRPSRHNRPAAAAARPTGPSDGPATTPFGHRRP</sequence>
<keyword evidence="3 5" id="KW-0238">DNA-binding</keyword>
<evidence type="ECO:0000259" key="7">
    <source>
        <dbReference type="PROSITE" id="PS51755"/>
    </source>
</evidence>
<evidence type="ECO:0000313" key="9">
    <source>
        <dbReference type="Proteomes" id="UP001501251"/>
    </source>
</evidence>
<feature type="domain" description="OmpR/PhoB-type" evidence="7">
    <location>
        <begin position="17"/>
        <end position="121"/>
    </location>
</feature>
<comment type="similarity">
    <text evidence="1">Belongs to the AfsR/DnrI/RedD regulatory family.</text>
</comment>
<evidence type="ECO:0000313" key="8">
    <source>
        <dbReference type="EMBL" id="GAA4203922.1"/>
    </source>
</evidence>
<dbReference type="InterPro" id="IPR016032">
    <property type="entry name" value="Sig_transdc_resp-reg_C-effctor"/>
</dbReference>
<feature type="compositionally biased region" description="Basic residues" evidence="6">
    <location>
        <begin position="204"/>
        <end position="225"/>
    </location>
</feature>
<dbReference type="PANTHER" id="PTHR35807">
    <property type="entry name" value="TRANSCRIPTIONAL REGULATOR REDD-RELATED"/>
    <property type="match status" value="1"/>
</dbReference>
<reference evidence="9" key="1">
    <citation type="journal article" date="2019" name="Int. J. Syst. Evol. Microbiol.">
        <title>The Global Catalogue of Microorganisms (GCM) 10K type strain sequencing project: providing services to taxonomists for standard genome sequencing and annotation.</title>
        <authorList>
            <consortium name="The Broad Institute Genomics Platform"/>
            <consortium name="The Broad Institute Genome Sequencing Center for Infectious Disease"/>
            <person name="Wu L."/>
            <person name="Ma J."/>
        </authorList>
    </citation>
    <scope>NUCLEOTIDE SEQUENCE [LARGE SCALE GENOMIC DNA]</scope>
    <source>
        <strain evidence="9">JCM 17388</strain>
    </source>
</reference>
<dbReference type="InterPro" id="IPR005158">
    <property type="entry name" value="BTAD"/>
</dbReference>
<evidence type="ECO:0000256" key="4">
    <source>
        <dbReference type="ARBA" id="ARBA00023163"/>
    </source>
</evidence>
<evidence type="ECO:0000256" key="1">
    <source>
        <dbReference type="ARBA" id="ARBA00005820"/>
    </source>
</evidence>
<dbReference type="Pfam" id="PF00486">
    <property type="entry name" value="Trans_reg_C"/>
    <property type="match status" value="1"/>
</dbReference>
<dbReference type="InterPro" id="IPR011990">
    <property type="entry name" value="TPR-like_helical_dom_sf"/>
</dbReference>
<dbReference type="PANTHER" id="PTHR35807:SF1">
    <property type="entry name" value="TRANSCRIPTIONAL REGULATOR REDD"/>
    <property type="match status" value="1"/>
</dbReference>
<organism evidence="8 9">
    <name type="scientific">Streptosporangium oxazolinicum</name>
    <dbReference type="NCBI Taxonomy" id="909287"/>
    <lineage>
        <taxon>Bacteria</taxon>
        <taxon>Bacillati</taxon>
        <taxon>Actinomycetota</taxon>
        <taxon>Actinomycetes</taxon>
        <taxon>Streptosporangiales</taxon>
        <taxon>Streptosporangiaceae</taxon>
        <taxon>Streptosporangium</taxon>
    </lineage>
</organism>
<feature type="DNA-binding region" description="OmpR/PhoB-type" evidence="5">
    <location>
        <begin position="17"/>
        <end position="121"/>
    </location>
</feature>
<protein>
    <recommendedName>
        <fullName evidence="7">OmpR/PhoB-type domain-containing protein</fullName>
    </recommendedName>
</protein>